<dbReference type="InterPro" id="IPR027417">
    <property type="entry name" value="P-loop_NTPase"/>
</dbReference>
<organism evidence="2 3">
    <name type="scientific">Bacillus bruguierae</name>
    <dbReference type="NCBI Taxonomy" id="3127667"/>
    <lineage>
        <taxon>Bacteria</taxon>
        <taxon>Bacillati</taxon>
        <taxon>Bacillota</taxon>
        <taxon>Bacilli</taxon>
        <taxon>Bacillales</taxon>
        <taxon>Bacillaceae</taxon>
        <taxon>Bacillus</taxon>
    </lineage>
</organism>
<dbReference type="Gene3D" id="3.40.50.300">
    <property type="entry name" value="P-loop containing nucleotide triphosphate hydrolases"/>
    <property type="match status" value="1"/>
</dbReference>
<accession>A0ABU8FBH3</accession>
<dbReference type="Proteomes" id="UP001372526">
    <property type="component" value="Unassembled WGS sequence"/>
</dbReference>
<proteinExistence type="predicted"/>
<protein>
    <submittedName>
        <fullName evidence="2">Kinase</fullName>
    </submittedName>
</protein>
<comment type="caution">
    <text evidence="2">The sequence shown here is derived from an EMBL/GenBank/DDBJ whole genome shotgun (WGS) entry which is preliminary data.</text>
</comment>
<dbReference type="SUPFAM" id="SSF52540">
    <property type="entry name" value="P-loop containing nucleoside triphosphate hydrolases"/>
    <property type="match status" value="1"/>
</dbReference>
<name>A0ABU8FBH3_9BACI</name>
<dbReference type="NCBIfam" id="NF005807">
    <property type="entry name" value="PRK07667.1"/>
    <property type="match status" value="1"/>
</dbReference>
<dbReference type="PANTHER" id="PTHR10285">
    <property type="entry name" value="URIDINE KINASE"/>
    <property type="match status" value="1"/>
</dbReference>
<reference evidence="2 3" key="1">
    <citation type="submission" date="2024-01" db="EMBL/GenBank/DDBJ databases">
        <title>Seven novel Bacillus-like species.</title>
        <authorList>
            <person name="Liu G."/>
        </authorList>
    </citation>
    <scope>NUCLEOTIDE SEQUENCE [LARGE SCALE GENOMIC DNA]</scope>
    <source>
        <strain evidence="2 3">FJAT-51639</strain>
    </source>
</reference>
<dbReference type="GO" id="GO:0016301">
    <property type="term" value="F:kinase activity"/>
    <property type="evidence" value="ECO:0007669"/>
    <property type="project" value="UniProtKB-KW"/>
</dbReference>
<sequence>MDKWDCLKQQIKEKYKKHNGDRPFILAIDGLSGAGKTTLVHQLKNVLDNVVIIHIDDHIVEKAKRYNTGHDEWFEYYQLQWDTNYLKEHLYDKLYQNKKYLSLPFYNKEKDTFTQRTIKISPKSIVIIEGIFLLREEWKTVYDYVVFLDCPREIRYERVLHRDTYIGNLEERLKKYQNRYWVAEDYYLKKQKPLELAHYVQQLDGAD</sequence>
<evidence type="ECO:0000313" key="2">
    <source>
        <dbReference type="EMBL" id="MEI4800033.1"/>
    </source>
</evidence>
<gene>
    <name evidence="2" type="ORF">WAZ07_01605</name>
</gene>
<keyword evidence="2" id="KW-0808">Transferase</keyword>
<keyword evidence="2" id="KW-0418">Kinase</keyword>
<dbReference type="InterPro" id="IPR006083">
    <property type="entry name" value="PRK/URK"/>
</dbReference>
<dbReference type="EMBL" id="JBAWSX010000001">
    <property type="protein sequence ID" value="MEI4800033.1"/>
    <property type="molecule type" value="Genomic_DNA"/>
</dbReference>
<evidence type="ECO:0000313" key="3">
    <source>
        <dbReference type="Proteomes" id="UP001372526"/>
    </source>
</evidence>
<keyword evidence="3" id="KW-1185">Reference proteome</keyword>
<feature type="domain" description="Phosphoribulokinase/uridine kinase" evidence="1">
    <location>
        <begin position="25"/>
        <end position="164"/>
    </location>
</feature>
<dbReference type="RefSeq" id="WP_336471054.1">
    <property type="nucleotide sequence ID" value="NZ_JBAWSX010000001.1"/>
</dbReference>
<dbReference type="Pfam" id="PF00485">
    <property type="entry name" value="PRK"/>
    <property type="match status" value="1"/>
</dbReference>
<evidence type="ECO:0000259" key="1">
    <source>
        <dbReference type="Pfam" id="PF00485"/>
    </source>
</evidence>